<dbReference type="Proteomes" id="UP001295684">
    <property type="component" value="Unassembled WGS sequence"/>
</dbReference>
<feature type="compositionally biased region" description="Basic and acidic residues" evidence="1">
    <location>
        <begin position="253"/>
        <end position="263"/>
    </location>
</feature>
<name>A0AAD1U0V1_EUPCR</name>
<dbReference type="PANTHER" id="PTHR21580:SF28">
    <property type="entry name" value="BOREALIN N-TERMINAL DOMAIN-CONTAINING PROTEIN-RELATED"/>
    <property type="match status" value="1"/>
</dbReference>
<reference evidence="2" key="1">
    <citation type="submission" date="2023-07" db="EMBL/GenBank/DDBJ databases">
        <authorList>
            <consortium name="AG Swart"/>
            <person name="Singh M."/>
            <person name="Singh A."/>
            <person name="Seah K."/>
            <person name="Emmerich C."/>
        </authorList>
    </citation>
    <scope>NUCLEOTIDE SEQUENCE</scope>
    <source>
        <strain evidence="2">DP1</strain>
    </source>
</reference>
<protein>
    <submittedName>
        <fullName evidence="2">Uncharacterized protein</fullName>
    </submittedName>
</protein>
<gene>
    <name evidence="2" type="ORF">ECRASSUSDP1_LOCUS1214</name>
</gene>
<feature type="compositionally biased region" description="Basic and acidic residues" evidence="1">
    <location>
        <begin position="1"/>
        <end position="12"/>
    </location>
</feature>
<evidence type="ECO:0000313" key="3">
    <source>
        <dbReference type="Proteomes" id="UP001295684"/>
    </source>
</evidence>
<dbReference type="Pfam" id="PF07004">
    <property type="entry name" value="SHIPPO-rpt"/>
    <property type="match status" value="11"/>
</dbReference>
<feature type="region of interest" description="Disordered" evidence="1">
    <location>
        <begin position="222"/>
        <end position="268"/>
    </location>
</feature>
<feature type="region of interest" description="Disordered" evidence="1">
    <location>
        <begin position="356"/>
        <end position="493"/>
    </location>
</feature>
<dbReference type="EMBL" id="CAMPGE010001149">
    <property type="protein sequence ID" value="CAI2359920.1"/>
    <property type="molecule type" value="Genomic_DNA"/>
</dbReference>
<evidence type="ECO:0000256" key="1">
    <source>
        <dbReference type="SAM" id="MobiDB-lite"/>
    </source>
</evidence>
<proteinExistence type="predicted"/>
<feature type="region of interest" description="Disordered" evidence="1">
    <location>
        <begin position="1"/>
        <end position="24"/>
    </location>
</feature>
<comment type="caution">
    <text evidence="2">The sequence shown here is derived from an EMBL/GenBank/DDBJ whole genome shotgun (WGS) entry which is preliminary data.</text>
</comment>
<accession>A0AAD1U0V1</accession>
<evidence type="ECO:0000313" key="2">
    <source>
        <dbReference type="EMBL" id="CAI2359920.1"/>
    </source>
</evidence>
<organism evidence="2 3">
    <name type="scientific">Euplotes crassus</name>
    <dbReference type="NCBI Taxonomy" id="5936"/>
    <lineage>
        <taxon>Eukaryota</taxon>
        <taxon>Sar</taxon>
        <taxon>Alveolata</taxon>
        <taxon>Ciliophora</taxon>
        <taxon>Intramacronucleata</taxon>
        <taxon>Spirotrichea</taxon>
        <taxon>Hypotrichia</taxon>
        <taxon>Euplotida</taxon>
        <taxon>Euplotidae</taxon>
        <taxon>Moneuplotes</taxon>
    </lineage>
</organism>
<feature type="compositionally biased region" description="Basic and acidic residues" evidence="1">
    <location>
        <begin position="105"/>
        <end position="114"/>
    </location>
</feature>
<feature type="compositionally biased region" description="Basic and acidic residues" evidence="1">
    <location>
        <begin position="40"/>
        <end position="51"/>
    </location>
</feature>
<feature type="region of interest" description="Disordered" evidence="1">
    <location>
        <begin position="537"/>
        <end position="678"/>
    </location>
</feature>
<sequence>MEKANSKTKLKDSPGPGSYQYKGFTDKEIKPTVLFGGAERFNKTPEKEKNMDNQFQSSRYFDRMGKEGPFVTLKGKRPDQVSNSLPGPGNYNIKEKSNCPSFSLSKDKRRDLSLKNDNPGPGAYRDDYNPKRPLTAVKYSNSVSPKQEDEFRRTLPGPGQYKIENTIGKSPGAILIGRPKVNKIEEKARAQVPLRNPDDSAIRKKNPSALIYGRSPHMLEFTSNRFVPGPGKYNPSDNKKTNTVVFGQPPDPNFEKKNRERHLTPGPGAYKTMTNFGTNAKSVTILSRNEEGPKQRELRHFSPGPGAYNIDRFNKTHGPSFSIKGAVSEDPIFREKAAVPASGTYYPRDDFVKKGIPSISFGSRPPKPPKGGIKSDGPGPGSYKIPSTLNTRKGAVISGTYNERGRNSRGFSAGRNSRGFSAGGNAASRSKSSKFKRNNSLPGPGSYNPDSNGFGKTKKNVIIMSRPKEKPPNYDTPGPGSYQDPKGIGAEGNTKGVILLGRYKEDLSKQNDSPGPGAYDIKRNKFNNGIASATFGHGKRFKYSFTGDPNHKGNNSKNPGEDTPGPGAYKVKEEHPGPKFSITGVKENQELFQGRHQSPGPGSYNNNDNLDVRIQGGRFSSSERPSDKPNDAPGPGEYRQHLGNLPAGPAYSLKSRYPEKADDSLPGPGHYDPPISKIKERKFYLFRKKKLRK</sequence>
<feature type="region of interest" description="Disordered" evidence="1">
    <location>
        <begin position="38"/>
        <end position="166"/>
    </location>
</feature>
<dbReference type="InterPro" id="IPR051291">
    <property type="entry name" value="CIMAP"/>
</dbReference>
<keyword evidence="3" id="KW-1185">Reference proteome</keyword>
<dbReference type="InterPro" id="IPR010736">
    <property type="entry name" value="SHIPPO-rpt"/>
</dbReference>
<dbReference type="PANTHER" id="PTHR21580">
    <property type="entry name" value="SHIPPO-1-RELATED"/>
    <property type="match status" value="1"/>
</dbReference>
<dbReference type="AlphaFoldDB" id="A0AAD1U0V1"/>